<dbReference type="Proteomes" id="UP000799440">
    <property type="component" value="Unassembled WGS sequence"/>
</dbReference>
<reference evidence="2" key="1">
    <citation type="journal article" date="2020" name="Stud. Mycol.">
        <title>101 Dothideomycetes genomes: a test case for predicting lifestyles and emergence of pathogens.</title>
        <authorList>
            <person name="Haridas S."/>
            <person name="Albert R."/>
            <person name="Binder M."/>
            <person name="Bloem J."/>
            <person name="Labutti K."/>
            <person name="Salamov A."/>
            <person name="Andreopoulos B."/>
            <person name="Baker S."/>
            <person name="Barry K."/>
            <person name="Bills G."/>
            <person name="Bluhm B."/>
            <person name="Cannon C."/>
            <person name="Castanera R."/>
            <person name="Culley D."/>
            <person name="Daum C."/>
            <person name="Ezra D."/>
            <person name="Gonzalez J."/>
            <person name="Henrissat B."/>
            <person name="Kuo A."/>
            <person name="Liang C."/>
            <person name="Lipzen A."/>
            <person name="Lutzoni F."/>
            <person name="Magnuson J."/>
            <person name="Mondo S."/>
            <person name="Nolan M."/>
            <person name="Ohm R."/>
            <person name="Pangilinan J."/>
            <person name="Park H.-J."/>
            <person name="Ramirez L."/>
            <person name="Alfaro M."/>
            <person name="Sun H."/>
            <person name="Tritt A."/>
            <person name="Yoshinaga Y."/>
            <person name="Zwiers L.-H."/>
            <person name="Turgeon B."/>
            <person name="Goodwin S."/>
            <person name="Spatafora J."/>
            <person name="Crous P."/>
            <person name="Grigoriev I."/>
        </authorList>
    </citation>
    <scope>NUCLEOTIDE SEQUENCE</scope>
    <source>
        <strain evidence="2">CBS 119925</strain>
    </source>
</reference>
<feature type="region of interest" description="Disordered" evidence="1">
    <location>
        <begin position="243"/>
        <end position="273"/>
    </location>
</feature>
<name>A0A6A6V3U1_9PLEO</name>
<sequence>MQARGSITPGWSMQGPFESCSRQSPTADETLHILLGYLIDWQNVVSGIVARWGQRGNGPRHEVNYRPMSRVGTVMYRNQATCTTCMNARGQVEGYTSPVLVSYFRSALRWRKRSAFSVEEMWSIPGSGYVTGEQPLVMLETLHHGSCRACFSYGETGAWCFFSGCSVKDGQRCQTESCQGSEFPGCFSRVGRADAPDDHPPGHRGAVQHPRALEKDNRAQKSARMLDRGGCVASKSLPVAHCGAGHDERGGQAPDVLDMKPCGDVRGGAAGEE</sequence>
<protein>
    <submittedName>
        <fullName evidence="2">Uncharacterized protein</fullName>
    </submittedName>
</protein>
<dbReference type="AlphaFoldDB" id="A0A6A6V3U1"/>
<gene>
    <name evidence="2" type="ORF">M011DRAFT_460176</name>
</gene>
<evidence type="ECO:0000313" key="3">
    <source>
        <dbReference type="Proteomes" id="UP000799440"/>
    </source>
</evidence>
<proteinExistence type="predicted"/>
<evidence type="ECO:0000256" key="1">
    <source>
        <dbReference type="SAM" id="MobiDB-lite"/>
    </source>
</evidence>
<keyword evidence="3" id="KW-1185">Reference proteome</keyword>
<dbReference type="EMBL" id="MU006583">
    <property type="protein sequence ID" value="KAF2745262.1"/>
    <property type="molecule type" value="Genomic_DNA"/>
</dbReference>
<accession>A0A6A6V3U1</accession>
<organism evidence="2 3">
    <name type="scientific">Sporormia fimetaria CBS 119925</name>
    <dbReference type="NCBI Taxonomy" id="1340428"/>
    <lineage>
        <taxon>Eukaryota</taxon>
        <taxon>Fungi</taxon>
        <taxon>Dikarya</taxon>
        <taxon>Ascomycota</taxon>
        <taxon>Pezizomycotina</taxon>
        <taxon>Dothideomycetes</taxon>
        <taxon>Pleosporomycetidae</taxon>
        <taxon>Pleosporales</taxon>
        <taxon>Sporormiaceae</taxon>
        <taxon>Sporormia</taxon>
    </lineage>
</organism>
<evidence type="ECO:0000313" key="2">
    <source>
        <dbReference type="EMBL" id="KAF2745262.1"/>
    </source>
</evidence>